<accession>A0A846ZIM5</accession>
<dbReference type="Proteomes" id="UP000541636">
    <property type="component" value="Unassembled WGS sequence"/>
</dbReference>
<dbReference type="Pfam" id="PF11964">
    <property type="entry name" value="SpoIIAA-like"/>
    <property type="match status" value="1"/>
</dbReference>
<reference evidence="1 2" key="1">
    <citation type="journal article" date="2017" name="Int. J. Syst. Evol. Microbiol.">
        <title>Oleiagrimonas citrea sp. nov., a marine bacterium isolated from tidal flat sediment and emended description of the genus Oleiagrimonas Fang et al. 2015 and Oleiagrimonas soli.</title>
        <authorList>
            <person name="Yang S.H."/>
            <person name="Seo H.S."/>
            <person name="Seong C.N."/>
            <person name="Kwon K.K."/>
        </authorList>
    </citation>
    <scope>NUCLEOTIDE SEQUENCE [LARGE SCALE GENOMIC DNA]</scope>
    <source>
        <strain evidence="1 2">MEBiC09124</strain>
    </source>
</reference>
<dbReference type="RefSeq" id="WP_168608092.1">
    <property type="nucleotide sequence ID" value="NZ_JAAZQD010000001.1"/>
</dbReference>
<sequence length="125" mass="13661">MIKQMTGLPAGVVGFSAHGEVTADDYENVIVPDLEAMFALRDKVRLLYHFADDFTGFETRAMWDDAKLGLRHFSGFERVAIVGDIGWIAQTVPAISALFPGEFRSFPGSELPAARAWLLEGVAGD</sequence>
<keyword evidence="2" id="KW-1185">Reference proteome</keyword>
<dbReference type="Gene3D" id="3.40.50.10600">
    <property type="entry name" value="SpoIIaa-like domains"/>
    <property type="match status" value="1"/>
</dbReference>
<comment type="caution">
    <text evidence="1">The sequence shown here is derived from an EMBL/GenBank/DDBJ whole genome shotgun (WGS) entry which is preliminary data.</text>
</comment>
<name>A0A846ZIM5_9GAMM</name>
<dbReference type="InterPro" id="IPR021866">
    <property type="entry name" value="SpoIIAA-like"/>
</dbReference>
<evidence type="ECO:0000313" key="1">
    <source>
        <dbReference type="EMBL" id="NKZ37439.1"/>
    </source>
</evidence>
<organism evidence="1 2">
    <name type="scientific">Oleiagrimonas citrea</name>
    <dbReference type="NCBI Taxonomy" id="1665687"/>
    <lineage>
        <taxon>Bacteria</taxon>
        <taxon>Pseudomonadati</taxon>
        <taxon>Pseudomonadota</taxon>
        <taxon>Gammaproteobacteria</taxon>
        <taxon>Lysobacterales</taxon>
        <taxon>Rhodanobacteraceae</taxon>
        <taxon>Oleiagrimonas</taxon>
    </lineage>
</organism>
<dbReference type="EMBL" id="JAAZQD010000001">
    <property type="protein sequence ID" value="NKZ37439.1"/>
    <property type="molecule type" value="Genomic_DNA"/>
</dbReference>
<dbReference type="AlphaFoldDB" id="A0A846ZIM5"/>
<dbReference type="InterPro" id="IPR038396">
    <property type="entry name" value="SpoIIAA-like_sf"/>
</dbReference>
<dbReference type="InterPro" id="IPR036513">
    <property type="entry name" value="STAS_dom_sf"/>
</dbReference>
<protein>
    <submittedName>
        <fullName evidence="1">STAS/SEC14 domain-containing protein</fullName>
    </submittedName>
</protein>
<evidence type="ECO:0000313" key="2">
    <source>
        <dbReference type="Proteomes" id="UP000541636"/>
    </source>
</evidence>
<dbReference type="SUPFAM" id="SSF52091">
    <property type="entry name" value="SpoIIaa-like"/>
    <property type="match status" value="1"/>
</dbReference>
<proteinExistence type="predicted"/>
<gene>
    <name evidence="1" type="ORF">HF690_00545</name>
</gene>